<keyword evidence="3" id="KW-1185">Reference proteome</keyword>
<dbReference type="RefSeq" id="XP_047769084.1">
    <property type="nucleotide sequence ID" value="XM_047913072.1"/>
</dbReference>
<accession>A0A9Q8PLN2</accession>
<evidence type="ECO:0000256" key="1">
    <source>
        <dbReference type="SAM" id="MobiDB-lite"/>
    </source>
</evidence>
<dbReference type="EMBL" id="CP090174">
    <property type="protein sequence ID" value="UJO24718.1"/>
    <property type="molecule type" value="Genomic_DNA"/>
</dbReference>
<proteinExistence type="predicted"/>
<dbReference type="OrthoDB" id="10297803at2759"/>
<evidence type="ECO:0000313" key="2">
    <source>
        <dbReference type="EMBL" id="UJO24718.1"/>
    </source>
</evidence>
<protein>
    <submittedName>
        <fullName evidence="2">Uncharacterized protein</fullName>
    </submittedName>
</protein>
<dbReference type="AlphaFoldDB" id="A0A9Q8PLN2"/>
<sequence length="53" mass="5859">MPSDTEHPRESLGDEVKDVIYGADSHSEEGHGKDEPLSEKIEDVVEGGEEKKH</sequence>
<dbReference type="GeneID" id="71993802"/>
<gene>
    <name evidence="2" type="ORF">CLAFUR5_13924</name>
</gene>
<name>A0A9Q8PLN2_PASFU</name>
<evidence type="ECO:0000313" key="3">
    <source>
        <dbReference type="Proteomes" id="UP000756132"/>
    </source>
</evidence>
<reference evidence="2" key="2">
    <citation type="journal article" date="2022" name="Microb. Genom.">
        <title>A chromosome-scale genome assembly of the tomato pathogen Cladosporium fulvum reveals a compartmentalized genome architecture and the presence of a dispensable chromosome.</title>
        <authorList>
            <person name="Zaccaron A.Z."/>
            <person name="Chen L.H."/>
            <person name="Samaras A."/>
            <person name="Stergiopoulos I."/>
        </authorList>
    </citation>
    <scope>NUCLEOTIDE SEQUENCE</scope>
    <source>
        <strain evidence="2">Race5_Kim</strain>
    </source>
</reference>
<reference evidence="2" key="1">
    <citation type="submission" date="2021-12" db="EMBL/GenBank/DDBJ databases">
        <authorList>
            <person name="Zaccaron A."/>
            <person name="Stergiopoulos I."/>
        </authorList>
    </citation>
    <scope>NUCLEOTIDE SEQUENCE</scope>
    <source>
        <strain evidence="2">Race5_Kim</strain>
    </source>
</reference>
<dbReference type="OMA" id="IYGADSH"/>
<feature type="compositionally biased region" description="Basic and acidic residues" evidence="1">
    <location>
        <begin position="1"/>
        <end position="18"/>
    </location>
</feature>
<dbReference type="Proteomes" id="UP000756132">
    <property type="component" value="Chromosome 12"/>
</dbReference>
<feature type="compositionally biased region" description="Basic and acidic residues" evidence="1">
    <location>
        <begin position="25"/>
        <end position="53"/>
    </location>
</feature>
<feature type="region of interest" description="Disordered" evidence="1">
    <location>
        <begin position="1"/>
        <end position="53"/>
    </location>
</feature>
<organism evidence="2 3">
    <name type="scientific">Passalora fulva</name>
    <name type="common">Tomato leaf mold</name>
    <name type="synonym">Cladosporium fulvum</name>
    <dbReference type="NCBI Taxonomy" id="5499"/>
    <lineage>
        <taxon>Eukaryota</taxon>
        <taxon>Fungi</taxon>
        <taxon>Dikarya</taxon>
        <taxon>Ascomycota</taxon>
        <taxon>Pezizomycotina</taxon>
        <taxon>Dothideomycetes</taxon>
        <taxon>Dothideomycetidae</taxon>
        <taxon>Mycosphaerellales</taxon>
        <taxon>Mycosphaerellaceae</taxon>
        <taxon>Fulvia</taxon>
    </lineage>
</organism>
<dbReference type="KEGG" id="ffu:CLAFUR5_13924"/>